<proteinExistence type="predicted"/>
<name>A0ACB8BGQ5_9AGAM</name>
<gene>
    <name evidence="1" type="ORF">BV22DRAFT_1195981</name>
</gene>
<sequence length="1321" mass="149726">MSFRLKCSCGEVAATEGRLTYHQNRCEVAKMRSRAVYETSQFRDPKRQRECDSEGSSTAPAKSRRSTRATIDSPLASSSPHVPHVSRRRVEAIGLGRHVQILDRSTATSLRLPAHTAPPLDSHQARKSPTPDSPPPPYFPRNDEASAPDTMDWDAPDISGDPIDDSSAPAEVDHTEVTAALDQPTTALSPQHNASNVHDSPIIGKRVRKPSANIREALDDALPEGPGPLIPPPVQERSVPLQPRVRLIVVESFRTLANSFGLSRLYRGRPSSVPDMDVEFEELVADNARVLPIDATKSVADIISPYPNLSSFLLNRWFWNGGAMKSRADRKSLLKDVVLHPDFKSEDLRDVNFEKIDEELAEDQESPWEGNGWVSSTITIDIPTGQKTTKASRRAKANSAQSARRHDEIDPDAPEIETNKFSINGFHHRNLLAVVREAFESSSAKRFHFHPFRQTWQPPFPSAPPERVFDNVYTAEAFLRADRDLQNSPREAGCDLPRAVAGFMFWSDATHVAQFGQAKLWPIYAYFANQCKYERCKPTARAAYCVAYLSSLPDSVQDFVRKNGRGATAPLLAHCRRELFHEAWVLLLDDDFIEAYKHGIIVDCADGVRRRLYPRILTYSADYPEKVLIATIRDMGGCPCPRCLIKKDQIVGLGTRADQELRTNQARTDNEARRTKVASARDLIYKHGYVVTSEHVENLLKPESLNAFSRRLSQFKFDFFTLLVVDLMHEFELGVWKAVLAHLIRILFSIGSHAVHEFNERFRSMPTFGRSTIRRFARNVADLTRLAARDYEDILQCCIPCFDGLFPAPHNESILSLLYILAYWHSLAKLRMHTESSLKVLDQATVLLGQRLRFFADETCKHFRTVETDKEYAARSRATQREKARAQQITSSEQPQSAPPLQGSSGKRAKSFSLATSKLHALGDYTQQIRYFGTTDSFSSQIGELQHRVVKNWNDRTSKNNAVPQIVKIDVREAVHNRMLSALTPSTLPAHGDVERPIRSPDCAAMKQHHRIAADESGEKLYLGDWLLQHRQDPAFEDFLPKLRAHLLARLRGISTAGDAVEFTPDELNQVNFQFSRIYPHATAGFNYTSYDVRRDQDTINVHGDRRYIMVRGQEESDDGDPHPFWYARVLGIYHAKIYYKSERTPRRMEFLWVRWFGRDPDWHSGAKALRLDRIGYIPAGNREVHGDAFGFVDPAQVLRACHLVPAYSQGCTTQLLGRSIARDTPAGDWVNYHVMRFVDRDMMMRYLGLGVGHINEATFPTEKDQLQAIQEENHIPTPATHVDSEERDGEENFEPDRDDEWLVDIDEEAEISDGEMAYEY</sequence>
<reference evidence="1" key="1">
    <citation type="journal article" date="2021" name="New Phytol.">
        <title>Evolutionary innovations through gain and loss of genes in the ectomycorrhizal Boletales.</title>
        <authorList>
            <person name="Wu G."/>
            <person name="Miyauchi S."/>
            <person name="Morin E."/>
            <person name="Kuo A."/>
            <person name="Drula E."/>
            <person name="Varga T."/>
            <person name="Kohler A."/>
            <person name="Feng B."/>
            <person name="Cao Y."/>
            <person name="Lipzen A."/>
            <person name="Daum C."/>
            <person name="Hundley H."/>
            <person name="Pangilinan J."/>
            <person name="Johnson J."/>
            <person name="Barry K."/>
            <person name="LaButti K."/>
            <person name="Ng V."/>
            <person name="Ahrendt S."/>
            <person name="Min B."/>
            <person name="Choi I.G."/>
            <person name="Park H."/>
            <person name="Plett J.M."/>
            <person name="Magnuson J."/>
            <person name="Spatafora J.W."/>
            <person name="Nagy L.G."/>
            <person name="Henrissat B."/>
            <person name="Grigoriev I.V."/>
            <person name="Yang Z.L."/>
            <person name="Xu J."/>
            <person name="Martin F.M."/>
        </authorList>
    </citation>
    <scope>NUCLEOTIDE SEQUENCE</scope>
    <source>
        <strain evidence="1">KUC20120723A-06</strain>
    </source>
</reference>
<protein>
    <submittedName>
        <fullName evidence="1">Uncharacterized protein</fullName>
    </submittedName>
</protein>
<dbReference type="Proteomes" id="UP000790709">
    <property type="component" value="Unassembled WGS sequence"/>
</dbReference>
<organism evidence="1 2">
    <name type="scientific">Leucogyrophana mollusca</name>
    <dbReference type="NCBI Taxonomy" id="85980"/>
    <lineage>
        <taxon>Eukaryota</taxon>
        <taxon>Fungi</taxon>
        <taxon>Dikarya</taxon>
        <taxon>Basidiomycota</taxon>
        <taxon>Agaricomycotina</taxon>
        <taxon>Agaricomycetes</taxon>
        <taxon>Agaricomycetidae</taxon>
        <taxon>Boletales</taxon>
        <taxon>Boletales incertae sedis</taxon>
        <taxon>Leucogyrophana</taxon>
    </lineage>
</organism>
<evidence type="ECO:0000313" key="2">
    <source>
        <dbReference type="Proteomes" id="UP000790709"/>
    </source>
</evidence>
<keyword evidence="2" id="KW-1185">Reference proteome</keyword>
<comment type="caution">
    <text evidence="1">The sequence shown here is derived from an EMBL/GenBank/DDBJ whole genome shotgun (WGS) entry which is preliminary data.</text>
</comment>
<dbReference type="EMBL" id="MU266426">
    <property type="protein sequence ID" value="KAH7924391.1"/>
    <property type="molecule type" value="Genomic_DNA"/>
</dbReference>
<accession>A0ACB8BGQ5</accession>
<evidence type="ECO:0000313" key="1">
    <source>
        <dbReference type="EMBL" id="KAH7924391.1"/>
    </source>
</evidence>